<dbReference type="PANTHER" id="PTHR15327">
    <property type="entry name" value="MICROFIBRIL-ASSOCIATED PROTEIN"/>
    <property type="match status" value="1"/>
</dbReference>
<sequence>MPPKVMTRLARPARHRAGKPIGAESDSSSEEESGDEQATVPITRAKQNATATASTTKSKATSAGRVVTHGTLARAMTQDDEQHKARAALERKAAEEGFVTESEDDEEDQQRASTSKAGQESSGASEEESGEDSDDDEDESDSSEDGLQPRKFVLPKFMTKAQREKAATVPGAPAIKTSTTMEDDYDEERAERERLAAADALVEEQLRKRAEARLASKSRKMWEDSNEGAAAAASAAAQAALAAQAAAKAGSHSDSDADLDSDDDENGAAKAAAAAAIAAAALEDVDTEDDVDPEAEYAAWKLRELKRIKRQRERIEEKEKEREELERRRNLTEEERNAEDAGLLAKQREDKESRGKVAYMQKYFHHGAFYQDASAAEGLDKRDLMGARYQDAIRNPDLLPKALQIRDVTKLGKKGASKYRDMKSEDTGRWGAGLVDDYRPNHNNRYDSWGRERPGWVDRDAGGGGYHNREDNEIRGANAIPLGERKSHADRGGHRDQDGSDRDRSDRRARDDRDRRWSRSRSRSPRKSRDRHDRDRLKQSPPSRDDRDSRDRDYDRDRHSDKRRRVET</sequence>
<feature type="region of interest" description="Disordered" evidence="1">
    <location>
        <begin position="311"/>
        <end position="351"/>
    </location>
</feature>
<dbReference type="Proteomes" id="UP001642501">
    <property type="component" value="Unassembled WGS sequence"/>
</dbReference>
<evidence type="ECO:0000313" key="4">
    <source>
        <dbReference type="Proteomes" id="UP001642501"/>
    </source>
</evidence>
<feature type="compositionally biased region" description="Basic and acidic residues" evidence="1">
    <location>
        <begin position="80"/>
        <end position="95"/>
    </location>
</feature>
<feature type="compositionally biased region" description="Basic and acidic residues" evidence="1">
    <location>
        <begin position="418"/>
        <end position="428"/>
    </location>
</feature>
<evidence type="ECO:0000256" key="1">
    <source>
        <dbReference type="SAM" id="MobiDB-lite"/>
    </source>
</evidence>
<feature type="compositionally biased region" description="Basic and acidic residues" evidence="1">
    <location>
        <begin position="313"/>
        <end position="339"/>
    </location>
</feature>
<dbReference type="Pfam" id="PF06991">
    <property type="entry name" value="MFAP1"/>
    <property type="match status" value="1"/>
</dbReference>
<feature type="compositionally biased region" description="Low complexity" evidence="1">
    <location>
        <begin position="49"/>
        <end position="63"/>
    </location>
</feature>
<feature type="region of interest" description="Disordered" evidence="1">
    <location>
        <begin position="412"/>
        <end position="568"/>
    </location>
</feature>
<gene>
    <name evidence="3" type="ORF">SEPCBS57363_002125</name>
</gene>
<dbReference type="EMBL" id="CAWUOM010000026">
    <property type="protein sequence ID" value="CAK7266510.1"/>
    <property type="molecule type" value="Genomic_DNA"/>
</dbReference>
<evidence type="ECO:0000259" key="2">
    <source>
        <dbReference type="Pfam" id="PF06991"/>
    </source>
</evidence>
<protein>
    <recommendedName>
        <fullName evidence="2">Micro-fibrillar-associated protein 1 C-terminal domain-containing protein</fullName>
    </recommendedName>
</protein>
<feature type="compositionally biased region" description="Basic and acidic residues" evidence="1">
    <location>
        <begin position="530"/>
        <end position="568"/>
    </location>
</feature>
<proteinExistence type="predicted"/>
<evidence type="ECO:0000313" key="3">
    <source>
        <dbReference type="EMBL" id="CAK7266510.1"/>
    </source>
</evidence>
<feature type="compositionally biased region" description="Basic and acidic residues" evidence="1">
    <location>
        <begin position="483"/>
        <end position="517"/>
    </location>
</feature>
<feature type="compositionally biased region" description="Acidic residues" evidence="1">
    <location>
        <begin position="125"/>
        <end position="144"/>
    </location>
</feature>
<accession>A0ABP0DE63</accession>
<organism evidence="3 4">
    <name type="scientific">Sporothrix epigloea</name>
    <dbReference type="NCBI Taxonomy" id="1892477"/>
    <lineage>
        <taxon>Eukaryota</taxon>
        <taxon>Fungi</taxon>
        <taxon>Dikarya</taxon>
        <taxon>Ascomycota</taxon>
        <taxon>Pezizomycotina</taxon>
        <taxon>Sordariomycetes</taxon>
        <taxon>Sordariomycetidae</taxon>
        <taxon>Ophiostomatales</taxon>
        <taxon>Ophiostomataceae</taxon>
        <taxon>Sporothrix</taxon>
    </lineage>
</organism>
<comment type="caution">
    <text evidence="3">The sequence shown here is derived from an EMBL/GenBank/DDBJ whole genome shotgun (WGS) entry which is preliminary data.</text>
</comment>
<dbReference type="InterPro" id="IPR009730">
    <property type="entry name" value="MFAP1_C"/>
</dbReference>
<feature type="compositionally biased region" description="Acidic residues" evidence="1">
    <location>
        <begin position="256"/>
        <end position="266"/>
    </location>
</feature>
<dbReference type="InterPro" id="IPR033194">
    <property type="entry name" value="MFAP1"/>
</dbReference>
<reference evidence="3 4" key="1">
    <citation type="submission" date="2024-01" db="EMBL/GenBank/DDBJ databases">
        <authorList>
            <person name="Allen C."/>
            <person name="Tagirdzhanova G."/>
        </authorList>
    </citation>
    <scope>NUCLEOTIDE SEQUENCE [LARGE SCALE GENOMIC DNA]</scope>
    <source>
        <strain evidence="3 4">CBS 573.63</strain>
    </source>
</reference>
<feature type="region of interest" description="Disordered" evidence="1">
    <location>
        <begin position="213"/>
        <end position="275"/>
    </location>
</feature>
<name>A0ABP0DE63_9PEZI</name>
<feature type="compositionally biased region" description="Low complexity" evidence="1">
    <location>
        <begin position="229"/>
        <end position="249"/>
    </location>
</feature>
<feature type="compositionally biased region" description="Basic residues" evidence="1">
    <location>
        <begin position="518"/>
        <end position="529"/>
    </location>
</feature>
<feature type="compositionally biased region" description="Basic and acidic residues" evidence="1">
    <location>
        <begin position="436"/>
        <end position="474"/>
    </location>
</feature>
<feature type="region of interest" description="Disordered" evidence="1">
    <location>
        <begin position="1"/>
        <end position="193"/>
    </location>
</feature>
<keyword evidence="4" id="KW-1185">Reference proteome</keyword>
<feature type="domain" description="Micro-fibrillar-associated protein 1 C-terminal" evidence="2">
    <location>
        <begin position="142"/>
        <end position="427"/>
    </location>
</feature>